<protein>
    <recommendedName>
        <fullName evidence="3">Lipoprotein</fullName>
    </recommendedName>
</protein>
<proteinExistence type="predicted"/>
<evidence type="ECO:0000313" key="1">
    <source>
        <dbReference type="EMBL" id="EID73882.1"/>
    </source>
</evidence>
<organism evidence="1 2">
    <name type="scientific">Imtechella halotolerans K1</name>
    <dbReference type="NCBI Taxonomy" id="946077"/>
    <lineage>
        <taxon>Bacteria</taxon>
        <taxon>Pseudomonadati</taxon>
        <taxon>Bacteroidota</taxon>
        <taxon>Flavobacteriia</taxon>
        <taxon>Flavobacteriales</taxon>
        <taxon>Flavobacteriaceae</taxon>
        <taxon>Imtechella</taxon>
    </lineage>
</organism>
<name>I0WBW6_9FLAO</name>
<reference evidence="1 2" key="1">
    <citation type="journal article" date="2012" name="J. Bacteriol.">
        <title>Genome Sequence of the Halotolerant Bacterium Imtechella halotolerans K1T.</title>
        <authorList>
            <person name="Kumar S."/>
            <person name="Vikram S."/>
            <person name="Subramanian S."/>
            <person name="Raghava G.P."/>
            <person name="Pinnaka A.K."/>
        </authorList>
    </citation>
    <scope>NUCLEOTIDE SEQUENCE [LARGE SCALE GENOMIC DNA]</scope>
    <source>
        <strain evidence="1 2">K1</strain>
    </source>
</reference>
<dbReference type="PROSITE" id="PS51257">
    <property type="entry name" value="PROKAR_LIPOPROTEIN"/>
    <property type="match status" value="1"/>
</dbReference>
<comment type="caution">
    <text evidence="1">The sequence shown here is derived from an EMBL/GenBank/DDBJ whole genome shotgun (WGS) entry which is preliminary data.</text>
</comment>
<keyword evidence="2" id="KW-1185">Reference proteome</keyword>
<dbReference type="AlphaFoldDB" id="I0WBW6"/>
<evidence type="ECO:0000313" key="2">
    <source>
        <dbReference type="Proteomes" id="UP000005938"/>
    </source>
</evidence>
<gene>
    <name evidence="1" type="ORF">W5A_09965</name>
</gene>
<dbReference type="eggNOG" id="COG4461">
    <property type="taxonomic scope" value="Bacteria"/>
</dbReference>
<sequence length="320" mass="36625">MRIVLLSCMVFLTIGCKNQNTKQEVSSPVEFEKKDEITGNYVSEGYHKKEEGYDWVAITITEVANESISVRIRSRADKKKPTCLFDTIAYKLDQQRYRTTVNGKNVIFQFTDKTITIESESKEDEGVLYFYCSAGASIAGTYTKIEEELDENQIDKTQFSKVLNLQNVGFHVSSIVKEGTQLLEVVTFGLPNEYNETFDLENQVVFDAEVEDLNSDGSPELVVYTKENNVLQKGHIYAFSVNNMKSMSQVYFPITQDNSAVNHGYNGHDEFTLVETNLVQRFPIFKENIQTGKMRQVIYKLQNGADMRRFVVVKAEEYDK</sequence>
<dbReference type="EMBL" id="AJJU01000017">
    <property type="protein sequence ID" value="EID73882.1"/>
    <property type="molecule type" value="Genomic_DNA"/>
</dbReference>
<dbReference type="PATRIC" id="fig|946077.3.peg.2009"/>
<dbReference type="Proteomes" id="UP000005938">
    <property type="component" value="Unassembled WGS sequence"/>
</dbReference>
<dbReference type="RefSeq" id="WP_008240086.1">
    <property type="nucleotide sequence ID" value="NZ_AJJU01000017.1"/>
</dbReference>
<evidence type="ECO:0008006" key="3">
    <source>
        <dbReference type="Google" id="ProtNLM"/>
    </source>
</evidence>
<accession>I0WBW6</accession>